<sequence>MRSLVWHFMLLWLSGNAGYVAASLYPSSLQNMNEKLTCDANSHYFAIDIPHFTIYPSEKEKAKIVHILLHVNHVNFPAFYDRPIRKIFQTTIEDVLGYLYCSNKRDLTLTLMLSSPLEHKSLPLAFRVQESTYHADLRKIEFIAELIESPALEFLEQASLPFQGASSSLLIDG</sequence>
<gene>
    <name evidence="1" type="ORF">J0H12_00770</name>
</gene>
<protein>
    <submittedName>
        <fullName evidence="1">Uncharacterized protein</fullName>
    </submittedName>
</protein>
<dbReference type="Proteomes" id="UP000664414">
    <property type="component" value="Unassembled WGS sequence"/>
</dbReference>
<evidence type="ECO:0000313" key="2">
    <source>
        <dbReference type="Proteomes" id="UP000664414"/>
    </source>
</evidence>
<organism evidence="1 2">
    <name type="scientific">Candidatus Paracaedimonas acanthamoebae</name>
    <dbReference type="NCBI Taxonomy" id="244581"/>
    <lineage>
        <taxon>Bacteria</taxon>
        <taxon>Pseudomonadati</taxon>
        <taxon>Pseudomonadota</taxon>
        <taxon>Alphaproteobacteria</taxon>
        <taxon>Holosporales</taxon>
        <taxon>Caedimonadaceae</taxon>
        <taxon>Candidatus Paracaedimonas</taxon>
    </lineage>
</organism>
<accession>A0A8J7TU70</accession>
<dbReference type="AlphaFoldDB" id="A0A8J7TU70"/>
<reference evidence="1" key="1">
    <citation type="submission" date="2021-02" db="EMBL/GenBank/DDBJ databases">
        <title>Thiocyanate and organic carbon inputs drive convergent selection for specific autotrophic Afipia and Thiobacillus strains within complex microbiomes.</title>
        <authorList>
            <person name="Huddy R.J."/>
            <person name="Sachdeva R."/>
            <person name="Kadzinga F."/>
            <person name="Kantor R.S."/>
            <person name="Harrison S.T.L."/>
            <person name="Banfield J.F."/>
        </authorList>
    </citation>
    <scope>NUCLEOTIDE SEQUENCE</scope>
    <source>
        <strain evidence="1">SCN18_10_11_15_R4_P_38_20</strain>
    </source>
</reference>
<dbReference type="EMBL" id="JAFKGL010000010">
    <property type="protein sequence ID" value="MBN9412446.1"/>
    <property type="molecule type" value="Genomic_DNA"/>
</dbReference>
<proteinExistence type="predicted"/>
<comment type="caution">
    <text evidence="1">The sequence shown here is derived from an EMBL/GenBank/DDBJ whole genome shotgun (WGS) entry which is preliminary data.</text>
</comment>
<name>A0A8J7TU70_9PROT</name>
<evidence type="ECO:0000313" key="1">
    <source>
        <dbReference type="EMBL" id="MBN9412446.1"/>
    </source>
</evidence>